<dbReference type="EMBL" id="CP021425">
    <property type="protein sequence ID" value="ARU54715.1"/>
    <property type="molecule type" value="Genomic_DNA"/>
</dbReference>
<name>A0A1Y0I5A5_9GAMM</name>
<sequence>MQNQSGAPEVKMDTDALYLEEVFTDQKVGTIRKMTPVTIDGTPDANRPTLFLGQAQMLTPAGALPLNFEIEAATLAEAVEKFSAAAQDSMEKTIEELKEMRRQQASSLVIPDGAGGMGGMPGGGKIQMP</sequence>
<dbReference type="AlphaFoldDB" id="A0A1Y0I5A5"/>
<evidence type="ECO:0000313" key="3">
    <source>
        <dbReference type="Proteomes" id="UP000196027"/>
    </source>
</evidence>
<accession>A0A1Y0I5A5</accession>
<protein>
    <recommendedName>
        <fullName evidence="4">Cytoplasmic protein</fullName>
    </recommendedName>
</protein>
<dbReference type="RefSeq" id="WP_232465252.1">
    <property type="nucleotide sequence ID" value="NZ_CP021425.1"/>
</dbReference>
<dbReference type="KEGG" id="ome:OLMES_0612"/>
<keyword evidence="3" id="KW-1185">Reference proteome</keyword>
<feature type="compositionally biased region" description="Gly residues" evidence="1">
    <location>
        <begin position="113"/>
        <end position="129"/>
    </location>
</feature>
<evidence type="ECO:0000256" key="1">
    <source>
        <dbReference type="SAM" id="MobiDB-lite"/>
    </source>
</evidence>
<gene>
    <name evidence="2" type="ORF">OLMES_0612</name>
</gene>
<organism evidence="2 3">
    <name type="scientific">Oleiphilus messinensis</name>
    <dbReference type="NCBI Taxonomy" id="141451"/>
    <lineage>
        <taxon>Bacteria</taxon>
        <taxon>Pseudomonadati</taxon>
        <taxon>Pseudomonadota</taxon>
        <taxon>Gammaproteobacteria</taxon>
        <taxon>Oceanospirillales</taxon>
        <taxon>Oleiphilaceae</taxon>
        <taxon>Oleiphilus</taxon>
    </lineage>
</organism>
<evidence type="ECO:0008006" key="4">
    <source>
        <dbReference type="Google" id="ProtNLM"/>
    </source>
</evidence>
<proteinExistence type="predicted"/>
<evidence type="ECO:0000313" key="2">
    <source>
        <dbReference type="EMBL" id="ARU54715.1"/>
    </source>
</evidence>
<reference evidence="2 3" key="1">
    <citation type="submission" date="2017-05" db="EMBL/GenBank/DDBJ databases">
        <title>Genomic insights into alkan degradation activity of Oleiphilus messinensis.</title>
        <authorList>
            <person name="Kozyavkin S.A."/>
            <person name="Slesarev A.I."/>
            <person name="Golyshin P.N."/>
            <person name="Korzhenkov A."/>
            <person name="Golyshina O.N."/>
            <person name="Toshchakov S.V."/>
        </authorList>
    </citation>
    <scope>NUCLEOTIDE SEQUENCE [LARGE SCALE GENOMIC DNA]</scope>
    <source>
        <strain evidence="2 3">ME102</strain>
    </source>
</reference>
<dbReference type="Proteomes" id="UP000196027">
    <property type="component" value="Chromosome"/>
</dbReference>
<feature type="region of interest" description="Disordered" evidence="1">
    <location>
        <begin position="101"/>
        <end position="129"/>
    </location>
</feature>